<keyword evidence="4" id="KW-1185">Reference proteome</keyword>
<evidence type="ECO:0000313" key="4">
    <source>
        <dbReference type="Proteomes" id="UP001519460"/>
    </source>
</evidence>
<sequence>MSAIKRFFEKRKLNVKFKKAGTGHRLDEASSRPHTASASAAGARSVPRQQTAESQAAQKAREAALARLEAKNKGDNAVVVRARMRTEIEAEKRRLAEAEAAGFAARAGPKEVTMDGVPMLPKVMYCCPEIGPEVMPKEELEAHIHEFLLASLEEDPEMTSAVMIHTLNKVPDKVKVCIETLIKYLDNIINHPDEAKYHKIRVGNKAFQERVACLKGTEEFLQAAGFVLRSLPHEDHEENFWVLDDGLANDTERFQNIKEVLLAAEPIRPQLHRAMKVFHPSNNASKFEIPDEFYSVSPAELKKEQQRREEAVEKLGMLRTKAMRERDELRELRKYRFTLIRVRFPDGVLLQGIFKAHEKLAALQEFVGEQLINWLPFHLLTPTGQRLTEDNATLAELSLAPAAVVNFAWDPEVMKDIAAQKGSHKAGPYLKPEVMQQIEAL</sequence>
<dbReference type="EMBL" id="JACVVK020000125">
    <property type="protein sequence ID" value="KAK7490605.1"/>
    <property type="molecule type" value="Genomic_DNA"/>
</dbReference>
<dbReference type="InterPro" id="IPR036339">
    <property type="entry name" value="PUB-like_dom_sf"/>
</dbReference>
<comment type="caution">
    <text evidence="3">The sequence shown here is derived from an EMBL/GenBank/DDBJ whole genome shotgun (WGS) entry which is preliminary data.</text>
</comment>
<organism evidence="3 4">
    <name type="scientific">Batillaria attramentaria</name>
    <dbReference type="NCBI Taxonomy" id="370345"/>
    <lineage>
        <taxon>Eukaryota</taxon>
        <taxon>Metazoa</taxon>
        <taxon>Spiralia</taxon>
        <taxon>Lophotrochozoa</taxon>
        <taxon>Mollusca</taxon>
        <taxon>Gastropoda</taxon>
        <taxon>Caenogastropoda</taxon>
        <taxon>Sorbeoconcha</taxon>
        <taxon>Cerithioidea</taxon>
        <taxon>Batillariidae</taxon>
        <taxon>Batillaria</taxon>
    </lineage>
</organism>
<dbReference type="SMART" id="SM00580">
    <property type="entry name" value="PUG"/>
    <property type="match status" value="1"/>
</dbReference>
<feature type="region of interest" description="Disordered" evidence="1">
    <location>
        <begin position="19"/>
        <end position="59"/>
    </location>
</feature>
<feature type="domain" description="UBX" evidence="2">
    <location>
        <begin position="333"/>
        <end position="407"/>
    </location>
</feature>
<dbReference type="SUPFAM" id="SSF143503">
    <property type="entry name" value="PUG domain-like"/>
    <property type="match status" value="1"/>
</dbReference>
<dbReference type="Gene3D" id="1.20.58.2190">
    <property type="match status" value="1"/>
</dbReference>
<dbReference type="Proteomes" id="UP001519460">
    <property type="component" value="Unassembled WGS sequence"/>
</dbReference>
<accession>A0ABD0KTU7</accession>
<name>A0ABD0KTU7_9CAEN</name>
<dbReference type="PROSITE" id="PS50033">
    <property type="entry name" value="UBX"/>
    <property type="match status" value="1"/>
</dbReference>
<dbReference type="AlphaFoldDB" id="A0ABD0KTU7"/>
<protein>
    <recommendedName>
        <fullName evidence="2">UBX domain-containing protein</fullName>
    </recommendedName>
</protein>
<dbReference type="InterPro" id="IPR001012">
    <property type="entry name" value="UBX_dom"/>
</dbReference>
<dbReference type="Pfam" id="PF00789">
    <property type="entry name" value="UBX"/>
    <property type="match status" value="1"/>
</dbReference>
<dbReference type="InterPro" id="IPR018997">
    <property type="entry name" value="PUB_domain"/>
</dbReference>
<dbReference type="Gene3D" id="3.10.20.90">
    <property type="entry name" value="Phosphatidylinositol 3-kinase Catalytic Subunit, Chain A, domain 1"/>
    <property type="match status" value="1"/>
</dbReference>
<gene>
    <name evidence="3" type="ORF">BaRGS_00018208</name>
</gene>
<dbReference type="PANTHER" id="PTHR23153">
    <property type="entry name" value="UBX-RELATED"/>
    <property type="match status" value="1"/>
</dbReference>
<evidence type="ECO:0000256" key="1">
    <source>
        <dbReference type="SAM" id="MobiDB-lite"/>
    </source>
</evidence>
<dbReference type="Pfam" id="PF09409">
    <property type="entry name" value="PUB"/>
    <property type="match status" value="1"/>
</dbReference>
<dbReference type="SUPFAM" id="SSF54236">
    <property type="entry name" value="Ubiquitin-like"/>
    <property type="match status" value="1"/>
</dbReference>
<dbReference type="CDD" id="cd10460">
    <property type="entry name" value="PUB_UBXD1"/>
    <property type="match status" value="1"/>
</dbReference>
<evidence type="ECO:0000259" key="2">
    <source>
        <dbReference type="PROSITE" id="PS50033"/>
    </source>
</evidence>
<dbReference type="InterPro" id="IPR042774">
    <property type="entry name" value="UBXN6_PUB"/>
</dbReference>
<dbReference type="CDD" id="cd16119">
    <property type="entry name" value="UBX_UBXN6"/>
    <property type="match status" value="1"/>
</dbReference>
<proteinExistence type="predicted"/>
<dbReference type="PANTHER" id="PTHR23153:SF38">
    <property type="entry name" value="UBX DOMAIN-CONTAINING PROTEIN 6"/>
    <property type="match status" value="1"/>
</dbReference>
<reference evidence="3 4" key="1">
    <citation type="journal article" date="2023" name="Sci. Data">
        <title>Genome assembly of the Korean intertidal mud-creeper Batillaria attramentaria.</title>
        <authorList>
            <person name="Patra A.K."/>
            <person name="Ho P.T."/>
            <person name="Jun S."/>
            <person name="Lee S.J."/>
            <person name="Kim Y."/>
            <person name="Won Y.J."/>
        </authorList>
    </citation>
    <scope>NUCLEOTIDE SEQUENCE [LARGE SCALE GENOMIC DNA]</scope>
    <source>
        <strain evidence="3">Wonlab-2016</strain>
    </source>
</reference>
<dbReference type="InterPro" id="IPR029071">
    <property type="entry name" value="Ubiquitin-like_domsf"/>
</dbReference>
<evidence type="ECO:0000313" key="3">
    <source>
        <dbReference type="EMBL" id="KAK7490605.1"/>
    </source>
</evidence>